<comment type="caution">
    <text evidence="1">The sequence shown here is derived from an EMBL/GenBank/DDBJ whole genome shotgun (WGS) entry which is preliminary data.</text>
</comment>
<protein>
    <recommendedName>
        <fullName evidence="3">DUF3951 domain-containing protein</fullName>
    </recommendedName>
</protein>
<evidence type="ECO:0008006" key="3">
    <source>
        <dbReference type="Google" id="ProtNLM"/>
    </source>
</evidence>
<name>A0ABT1RPE7_9FIRM</name>
<reference evidence="1 2" key="1">
    <citation type="submission" date="2022-06" db="EMBL/GenBank/DDBJ databases">
        <title>Isolation of gut microbiota from human fecal samples.</title>
        <authorList>
            <person name="Pamer E.G."/>
            <person name="Barat B."/>
            <person name="Waligurski E."/>
            <person name="Medina S."/>
            <person name="Paddock L."/>
            <person name="Mostad J."/>
        </authorList>
    </citation>
    <scope>NUCLEOTIDE SEQUENCE [LARGE SCALE GENOMIC DNA]</scope>
    <source>
        <strain evidence="1 2">SL.3.17</strain>
    </source>
</reference>
<evidence type="ECO:0000313" key="1">
    <source>
        <dbReference type="EMBL" id="MCQ4637067.1"/>
    </source>
</evidence>
<dbReference type="RefSeq" id="WP_256132261.1">
    <property type="nucleotide sequence ID" value="NZ_JANFXK010000010.1"/>
</dbReference>
<evidence type="ECO:0000313" key="2">
    <source>
        <dbReference type="Proteomes" id="UP001524502"/>
    </source>
</evidence>
<accession>A0ABT1RPE7</accession>
<proteinExistence type="predicted"/>
<keyword evidence="2" id="KW-1185">Reference proteome</keyword>
<dbReference type="EMBL" id="JANFXK010000010">
    <property type="protein sequence ID" value="MCQ4637067.1"/>
    <property type="molecule type" value="Genomic_DNA"/>
</dbReference>
<organism evidence="1 2">
    <name type="scientific">Anaerovorax odorimutans</name>
    <dbReference type="NCBI Taxonomy" id="109327"/>
    <lineage>
        <taxon>Bacteria</taxon>
        <taxon>Bacillati</taxon>
        <taxon>Bacillota</taxon>
        <taxon>Clostridia</taxon>
        <taxon>Peptostreptococcales</taxon>
        <taxon>Anaerovoracaceae</taxon>
        <taxon>Anaerovorax</taxon>
    </lineage>
</organism>
<sequence length="58" mass="6328">MPLIILGVLILGGLFALIEIMGNRKRGSASSNGKADKAAPVIYLPTDIEREKKKRHII</sequence>
<gene>
    <name evidence="1" type="ORF">NE619_10045</name>
</gene>
<dbReference type="Proteomes" id="UP001524502">
    <property type="component" value="Unassembled WGS sequence"/>
</dbReference>